<dbReference type="GO" id="GO:0016740">
    <property type="term" value="F:transferase activity"/>
    <property type="evidence" value="ECO:0007669"/>
    <property type="project" value="UniProtKB-KW"/>
</dbReference>
<dbReference type="Pfam" id="PF01636">
    <property type="entry name" value="APH"/>
    <property type="match status" value="1"/>
</dbReference>
<comment type="caution">
    <text evidence="2">The sequence shown here is derived from an EMBL/GenBank/DDBJ whole genome shotgun (WGS) entry which is preliminary data.</text>
</comment>
<gene>
    <name evidence="2" type="ORF">DQX05_12280</name>
</gene>
<dbReference type="InterPro" id="IPR002575">
    <property type="entry name" value="Aminoglycoside_PTrfase"/>
</dbReference>
<dbReference type="EMBL" id="QYZD01000009">
    <property type="protein sequence ID" value="RJG23790.1"/>
    <property type="molecule type" value="Genomic_DNA"/>
</dbReference>
<evidence type="ECO:0000259" key="1">
    <source>
        <dbReference type="Pfam" id="PF01636"/>
    </source>
</evidence>
<sequence>MNRTAEHDLPDRVLAWVAQAVHPQAAVRSIRRLEGGISSLLHQVTLRSPAHDGEIDVVVRLFDNAEWLEDEPDLARHEAECLGQAARIGSLPTPRMVAYDETGRECGMPAVLMTRLEGAVVLEPRDTDGWVNGLAEALAQIHAVESAGFPWNYYTYIDIGAITRQEWSAIPERWDEAIRIAGGSRPDAATRFIHRDYHPANVLWQGGKVSGVVDWVNGCLGPAGIDVGHCRLNLAMLHGVQAADAFLSAYIRHAGSAFRYDPYWDLVSLMDILFEPPSVYRGWTDLGVEGLSDRLMRERLDQYVASLLERV</sequence>
<evidence type="ECO:0000313" key="3">
    <source>
        <dbReference type="Proteomes" id="UP000266177"/>
    </source>
</evidence>
<dbReference type="Proteomes" id="UP000266177">
    <property type="component" value="Unassembled WGS sequence"/>
</dbReference>
<dbReference type="InterPro" id="IPR051678">
    <property type="entry name" value="AGP_Transferase"/>
</dbReference>
<dbReference type="PANTHER" id="PTHR21310:SF40">
    <property type="entry name" value="AMINOGLYCOSIDE PHOSPHOTRANSFERASE DOMAIN-CONTAINING PROTEIN-RELATED"/>
    <property type="match status" value="1"/>
</dbReference>
<keyword evidence="2" id="KW-0808">Transferase</keyword>
<dbReference type="AlphaFoldDB" id="A0A3A3GZF8"/>
<evidence type="ECO:0000313" key="2">
    <source>
        <dbReference type="EMBL" id="RJG23790.1"/>
    </source>
</evidence>
<dbReference type="OrthoDB" id="334783at2"/>
<accession>A0A3A3GZF8</accession>
<protein>
    <submittedName>
        <fullName evidence="2">Aminoglycoside phosphotransferase family protein</fullName>
    </submittedName>
</protein>
<organism evidence="2 3">
    <name type="scientific">Paenibacillus thiaminolyticus</name>
    <name type="common">Bacillus thiaminolyticus</name>
    <dbReference type="NCBI Taxonomy" id="49283"/>
    <lineage>
        <taxon>Bacteria</taxon>
        <taxon>Bacillati</taxon>
        <taxon>Bacillota</taxon>
        <taxon>Bacilli</taxon>
        <taxon>Bacillales</taxon>
        <taxon>Paenibacillaceae</taxon>
        <taxon>Paenibacillus</taxon>
    </lineage>
</organism>
<dbReference type="InterPro" id="IPR011009">
    <property type="entry name" value="Kinase-like_dom_sf"/>
</dbReference>
<feature type="domain" description="Aminoglycoside phosphotransferase" evidence="1">
    <location>
        <begin position="31"/>
        <end position="251"/>
    </location>
</feature>
<dbReference type="RefSeq" id="WP_119793984.1">
    <property type="nucleotide sequence ID" value="NZ_QYZD01000009.1"/>
</dbReference>
<name>A0A3A3GZF8_PANTH</name>
<proteinExistence type="predicted"/>
<dbReference type="SUPFAM" id="SSF56112">
    <property type="entry name" value="Protein kinase-like (PK-like)"/>
    <property type="match status" value="1"/>
</dbReference>
<dbReference type="Gene3D" id="3.90.1200.10">
    <property type="match status" value="1"/>
</dbReference>
<reference evidence="2 3" key="1">
    <citation type="submission" date="2018-09" db="EMBL/GenBank/DDBJ databases">
        <title>Paenibacillus SK2017-BO5.</title>
        <authorList>
            <person name="Piskunova J.V."/>
            <person name="Dubiley S.A."/>
            <person name="Severinov K.V."/>
        </authorList>
    </citation>
    <scope>NUCLEOTIDE SEQUENCE [LARGE SCALE GENOMIC DNA]</scope>
    <source>
        <strain evidence="2 3">BO5</strain>
    </source>
</reference>
<dbReference type="PANTHER" id="PTHR21310">
    <property type="entry name" value="AMINOGLYCOSIDE PHOSPHOTRANSFERASE-RELATED-RELATED"/>
    <property type="match status" value="1"/>
</dbReference>